<keyword evidence="4" id="KW-1185">Reference proteome</keyword>
<protein>
    <submittedName>
        <fullName evidence="2 3">Uncharacterized protein</fullName>
    </submittedName>
</protein>
<dbReference type="EMBL" id="ADAS02000094">
    <property type="protein sequence ID" value="OAV90792.1"/>
    <property type="molecule type" value="Genomic_DNA"/>
</dbReference>
<sequence length="108" mass="11838">KFFFSPPNIFSPGGEALVTPRPPQLTNNTGRPQTINPAKSQPPTIKPAKPRPHTVGTIQRRKIKSAEMGYRKYSAEFKYSVIRAALDGKTLAEINTSLASSISVDSLR</sequence>
<evidence type="ECO:0000313" key="2">
    <source>
        <dbReference type="EMBL" id="OAV90792.1"/>
    </source>
</evidence>
<feature type="non-terminal residue" evidence="2">
    <location>
        <position position="1"/>
    </location>
</feature>
<dbReference type="Proteomes" id="UP000005240">
    <property type="component" value="Unassembled WGS sequence"/>
</dbReference>
<dbReference type="EnsemblFungi" id="PTTG_28207-t43_1">
    <property type="protein sequence ID" value="PTTG_28207-t43_1-p1"/>
    <property type="gene ID" value="PTTG_28207"/>
</dbReference>
<evidence type="ECO:0000313" key="3">
    <source>
        <dbReference type="EnsemblFungi" id="PTTG_28207-t43_1-p1"/>
    </source>
</evidence>
<dbReference type="AlphaFoldDB" id="A0A180GEN8"/>
<reference evidence="3 4" key="3">
    <citation type="journal article" date="2017" name="G3 (Bethesda)">
        <title>Comparative analysis highlights variable genome content of wheat rusts and divergence of the mating loci.</title>
        <authorList>
            <person name="Cuomo C.A."/>
            <person name="Bakkeren G."/>
            <person name="Khalil H.B."/>
            <person name="Panwar V."/>
            <person name="Joly D."/>
            <person name="Linning R."/>
            <person name="Sakthikumar S."/>
            <person name="Song X."/>
            <person name="Adiconis X."/>
            <person name="Fan L."/>
            <person name="Goldberg J.M."/>
            <person name="Levin J.Z."/>
            <person name="Young S."/>
            <person name="Zeng Q."/>
            <person name="Anikster Y."/>
            <person name="Bruce M."/>
            <person name="Wang M."/>
            <person name="Yin C."/>
            <person name="McCallum B."/>
            <person name="Szabo L.J."/>
            <person name="Hulbert S."/>
            <person name="Chen X."/>
            <person name="Fellers J.P."/>
        </authorList>
    </citation>
    <scope>NUCLEOTIDE SEQUENCE</scope>
    <source>
        <strain evidence="3">isolate 1-1 / race 1 (BBBD)</strain>
        <strain evidence="4">Isolate 1-1 / race 1 (BBBD)</strain>
    </source>
</reference>
<gene>
    <name evidence="2" type="ORF">PTTG_28207</name>
</gene>
<dbReference type="VEuPathDB" id="FungiDB:PTTG_28207"/>
<feature type="region of interest" description="Disordered" evidence="1">
    <location>
        <begin position="13"/>
        <end position="58"/>
    </location>
</feature>
<evidence type="ECO:0000313" key="4">
    <source>
        <dbReference type="Proteomes" id="UP000005240"/>
    </source>
</evidence>
<evidence type="ECO:0000256" key="1">
    <source>
        <dbReference type="SAM" id="MobiDB-lite"/>
    </source>
</evidence>
<name>A0A180GEN8_PUCT1</name>
<accession>A0A180GEN8</accession>
<reference evidence="2" key="1">
    <citation type="submission" date="2009-11" db="EMBL/GenBank/DDBJ databases">
        <authorList>
            <consortium name="The Broad Institute Genome Sequencing Platform"/>
            <person name="Ward D."/>
            <person name="Feldgarden M."/>
            <person name="Earl A."/>
            <person name="Young S.K."/>
            <person name="Zeng Q."/>
            <person name="Koehrsen M."/>
            <person name="Alvarado L."/>
            <person name="Berlin A."/>
            <person name="Bochicchio J."/>
            <person name="Borenstein D."/>
            <person name="Chapman S.B."/>
            <person name="Chen Z."/>
            <person name="Engels R."/>
            <person name="Freedman E."/>
            <person name="Gellesch M."/>
            <person name="Goldberg J."/>
            <person name="Griggs A."/>
            <person name="Gujja S."/>
            <person name="Heilman E."/>
            <person name="Heiman D."/>
            <person name="Hepburn T."/>
            <person name="Howarth C."/>
            <person name="Jen D."/>
            <person name="Larson L."/>
            <person name="Lewis B."/>
            <person name="Mehta T."/>
            <person name="Park D."/>
            <person name="Pearson M."/>
            <person name="Roberts A."/>
            <person name="Saif S."/>
            <person name="Shea T."/>
            <person name="Shenoy N."/>
            <person name="Sisk P."/>
            <person name="Stolte C."/>
            <person name="Sykes S."/>
            <person name="Thomson T."/>
            <person name="Walk T."/>
            <person name="White J."/>
            <person name="Yandava C."/>
            <person name="Izard J."/>
            <person name="Baranova O.V."/>
            <person name="Blanton J.M."/>
            <person name="Tanner A.C."/>
            <person name="Dewhirst F.E."/>
            <person name="Haas B."/>
            <person name="Nusbaum C."/>
            <person name="Birren B."/>
        </authorList>
    </citation>
    <scope>NUCLEOTIDE SEQUENCE [LARGE SCALE GENOMIC DNA]</scope>
    <source>
        <strain evidence="2">1-1 BBBD Race 1</strain>
    </source>
</reference>
<feature type="compositionally biased region" description="Polar residues" evidence="1">
    <location>
        <begin position="24"/>
        <end position="43"/>
    </location>
</feature>
<reference evidence="2" key="2">
    <citation type="submission" date="2016-05" db="EMBL/GenBank/DDBJ databases">
        <title>Comparative analysis highlights variable genome content of wheat rusts and divergence of the mating loci.</title>
        <authorList>
            <person name="Cuomo C.A."/>
            <person name="Bakkeren G."/>
            <person name="Szabo L."/>
            <person name="Khalil H."/>
            <person name="Joly D."/>
            <person name="Goldberg J."/>
            <person name="Young S."/>
            <person name="Zeng Q."/>
            <person name="Fellers J."/>
        </authorList>
    </citation>
    <scope>NUCLEOTIDE SEQUENCE [LARGE SCALE GENOMIC DNA]</scope>
    <source>
        <strain evidence="2">1-1 BBBD Race 1</strain>
    </source>
</reference>
<reference evidence="3" key="4">
    <citation type="submission" date="2025-05" db="UniProtKB">
        <authorList>
            <consortium name="EnsemblFungi"/>
        </authorList>
    </citation>
    <scope>IDENTIFICATION</scope>
    <source>
        <strain evidence="3">isolate 1-1 / race 1 (BBBD)</strain>
    </source>
</reference>
<proteinExistence type="predicted"/>
<organism evidence="2">
    <name type="scientific">Puccinia triticina (isolate 1-1 / race 1 (BBBD))</name>
    <name type="common">Brown leaf rust fungus</name>
    <dbReference type="NCBI Taxonomy" id="630390"/>
    <lineage>
        <taxon>Eukaryota</taxon>
        <taxon>Fungi</taxon>
        <taxon>Dikarya</taxon>
        <taxon>Basidiomycota</taxon>
        <taxon>Pucciniomycotina</taxon>
        <taxon>Pucciniomycetes</taxon>
        <taxon>Pucciniales</taxon>
        <taxon>Pucciniaceae</taxon>
        <taxon>Puccinia</taxon>
    </lineage>
</organism>